<keyword evidence="2" id="KW-1185">Reference proteome</keyword>
<organism evidence="1 2">
    <name type="scientific">[Candida] jaroonii</name>
    <dbReference type="NCBI Taxonomy" id="467808"/>
    <lineage>
        <taxon>Eukaryota</taxon>
        <taxon>Fungi</taxon>
        <taxon>Dikarya</taxon>
        <taxon>Ascomycota</taxon>
        <taxon>Saccharomycotina</taxon>
        <taxon>Pichiomycetes</taxon>
        <taxon>Debaryomycetaceae</taxon>
        <taxon>Yamadazyma</taxon>
    </lineage>
</organism>
<name>A0ACA9YD90_9ASCO</name>
<gene>
    <name evidence="1" type="ORF">CLIB1444_11S01706</name>
</gene>
<accession>A0ACA9YD90</accession>
<evidence type="ECO:0000313" key="2">
    <source>
        <dbReference type="Proteomes" id="UP001152531"/>
    </source>
</evidence>
<dbReference type="EMBL" id="CALSDN010000011">
    <property type="protein sequence ID" value="CAH6722814.1"/>
    <property type="molecule type" value="Genomic_DNA"/>
</dbReference>
<proteinExistence type="predicted"/>
<evidence type="ECO:0000313" key="1">
    <source>
        <dbReference type="EMBL" id="CAH6722814.1"/>
    </source>
</evidence>
<protein>
    <submittedName>
        <fullName evidence="1">Reduced viability upon starvation protein 161</fullName>
    </submittedName>
</protein>
<dbReference type="Proteomes" id="UP001152531">
    <property type="component" value="Unassembled WGS sequence"/>
</dbReference>
<sequence length="276" mass="32328">MSWTGIKKAINRAGTQVMMKAGQIDETTDKQFEFEEKRFKAMESNSVKLHKELKQYLESLRILTTAQVNVAEVLKTFYGETDVVHERELAKEGKELRINNFSDEYYRSIKGLNDDVLSELEGPYNQVVLNPIGRFNSYFIEINEAIKKRHNKKLDYDLMKSKLQKLIEKPSNDVEDSKLLTTKEELVKSEEVYDNLNEELKTELPKLINLRIPFLNPSFESFVKLQLRFFNENYKSLNEIQSNLDSRLRQDYINGNLESRLDQVLVKMRELNVTGN</sequence>
<comment type="caution">
    <text evidence="1">The sequence shown here is derived from an EMBL/GenBank/DDBJ whole genome shotgun (WGS) entry which is preliminary data.</text>
</comment>
<reference evidence="1" key="1">
    <citation type="submission" date="2022-06" db="EMBL/GenBank/DDBJ databases">
        <authorList>
            <person name="Legras J.-L."/>
            <person name="Devillers H."/>
            <person name="Grondin C."/>
        </authorList>
    </citation>
    <scope>NUCLEOTIDE SEQUENCE</scope>
    <source>
        <strain evidence="1">CLIB 1444</strain>
    </source>
</reference>